<name>A0A099IAG4_CLOIN</name>
<dbReference type="PROSITE" id="PS51372">
    <property type="entry name" value="PRD_2"/>
    <property type="match status" value="1"/>
</dbReference>
<dbReference type="InterPro" id="IPR007737">
    <property type="entry name" value="Mga_HTH"/>
</dbReference>
<dbReference type="InterPro" id="IPR036634">
    <property type="entry name" value="PRD_sf"/>
</dbReference>
<dbReference type="GO" id="GO:0006355">
    <property type="term" value="P:regulation of DNA-templated transcription"/>
    <property type="evidence" value="ECO:0007669"/>
    <property type="project" value="InterPro"/>
</dbReference>
<evidence type="ECO:0000256" key="3">
    <source>
        <dbReference type="ARBA" id="ARBA00023159"/>
    </source>
</evidence>
<evidence type="ECO:0000313" key="6">
    <source>
        <dbReference type="EMBL" id="KGJ54670.1"/>
    </source>
</evidence>
<sequence length="617" mass="72529">MVITRNQYMILKFLLSNQNKCSYFQLLNQTGCNKEELDAALHDLQYNMRGILRIEKKKEVVKAEIKDKEKLFALMDKKDNILDRNIKEERYNQIVNRLIRYKDKGKGYVSLERLAEDLFISRSTLIKDMSVVKHSISAYQLSIKGITKKGITINGNETNIRLFILNHFFQLYRDSQAHPVCLHNRILYLIEEIANHFMIDQHTKEIFERVIQITIIRCGFNQHILQSTAYFHSSYQEDPLLVELKAGISALVEINDYDFEFLCFPLYLGSTKRPRNEKSEVDQMLENMLDRIYTEYQFYLDKVFIDEEIKSHLSYMINRILFHMPPSVSMDEKIEANYPFAYQISKSACDVLEQKLQVHINAQEIAYLALYFQMAIQKKYNASKKFGVVRSTGRSISKLVEDRIRLMFYEGCEFIEIEESQISELNPEEINAIFTLNPIYIDSRIPIILLSNIFDSEYIAHIVNQGEQRTLLANSDIVYHKNIIEVNDRIHAYNQNIIDILANLYKQELINKEFKDVILTLDEKKFSYVSAYMPHAILKGQNKYLLSMTLYLSAKKKQQYQLICLIGIPENVRDGKEFLIVQIYDYIFDIINQFSEASQQRSDLRTVIEKLEKEGNL</sequence>
<dbReference type="PANTHER" id="PTHR30185:SF18">
    <property type="entry name" value="TRANSCRIPTIONAL REGULATOR MTLR"/>
    <property type="match status" value="1"/>
</dbReference>
<feature type="domain" description="PRD" evidence="5">
    <location>
        <begin position="276"/>
        <end position="382"/>
    </location>
</feature>
<evidence type="ECO:0000256" key="1">
    <source>
        <dbReference type="ARBA" id="ARBA00022737"/>
    </source>
</evidence>
<protein>
    <submittedName>
        <fullName evidence="6">Flagellar biosynthesis protein FliS</fullName>
    </submittedName>
</protein>
<evidence type="ECO:0000313" key="7">
    <source>
        <dbReference type="Proteomes" id="UP000030008"/>
    </source>
</evidence>
<keyword evidence="1" id="KW-0677">Repeat</keyword>
<dbReference type="InterPro" id="IPR011608">
    <property type="entry name" value="PRD"/>
</dbReference>
<keyword evidence="4" id="KW-0804">Transcription</keyword>
<dbReference type="EMBL" id="JQIF01000011">
    <property type="protein sequence ID" value="KGJ54670.1"/>
    <property type="molecule type" value="Genomic_DNA"/>
</dbReference>
<accession>A0A099IAG4</accession>
<keyword evidence="6" id="KW-0966">Cell projection</keyword>
<keyword evidence="3" id="KW-0010">Activator</keyword>
<evidence type="ECO:0000256" key="4">
    <source>
        <dbReference type="ARBA" id="ARBA00023163"/>
    </source>
</evidence>
<dbReference type="AlphaFoldDB" id="A0A099IAG4"/>
<dbReference type="Proteomes" id="UP000030008">
    <property type="component" value="Unassembled WGS sequence"/>
</dbReference>
<keyword evidence="2" id="KW-0805">Transcription regulation</keyword>
<dbReference type="PANTHER" id="PTHR30185">
    <property type="entry name" value="CRYPTIC BETA-GLUCOSIDE BGL OPERON ANTITERMINATOR"/>
    <property type="match status" value="1"/>
</dbReference>
<dbReference type="SUPFAM" id="SSF63520">
    <property type="entry name" value="PTS-regulatory domain, PRD"/>
    <property type="match status" value="1"/>
</dbReference>
<organism evidence="6 7">
    <name type="scientific">Clostridium innocuum</name>
    <dbReference type="NCBI Taxonomy" id="1522"/>
    <lineage>
        <taxon>Bacteria</taxon>
        <taxon>Bacillati</taxon>
        <taxon>Bacillota</taxon>
        <taxon>Clostridia</taxon>
        <taxon>Eubacteriales</taxon>
        <taxon>Clostridiaceae</taxon>
        <taxon>Clostridium</taxon>
    </lineage>
</organism>
<proteinExistence type="predicted"/>
<dbReference type="RefSeq" id="WP_044903822.1">
    <property type="nucleotide sequence ID" value="NZ_JAQCQO010000085.1"/>
</dbReference>
<reference evidence="6 7" key="1">
    <citation type="submission" date="2014-08" db="EMBL/GenBank/DDBJ databases">
        <title>Clostridium innocuum, an unnegligible vancomycin-resistant pathogen causing extra-intestinal infections.</title>
        <authorList>
            <person name="Feng Y."/>
            <person name="Chiu C.-H."/>
        </authorList>
    </citation>
    <scope>NUCLEOTIDE SEQUENCE [LARGE SCALE GENOMIC DNA]</scope>
    <source>
        <strain evidence="6 7">AN88</strain>
    </source>
</reference>
<dbReference type="Gene3D" id="1.10.1790.10">
    <property type="entry name" value="PRD domain"/>
    <property type="match status" value="1"/>
</dbReference>
<gene>
    <name evidence="6" type="ORF">CIAN88_02345</name>
</gene>
<keyword evidence="6" id="KW-0969">Cilium</keyword>
<evidence type="ECO:0000256" key="2">
    <source>
        <dbReference type="ARBA" id="ARBA00023015"/>
    </source>
</evidence>
<evidence type="ECO:0000259" key="5">
    <source>
        <dbReference type="PROSITE" id="PS51372"/>
    </source>
</evidence>
<dbReference type="Pfam" id="PF05043">
    <property type="entry name" value="Mga"/>
    <property type="match status" value="1"/>
</dbReference>
<dbReference type="Pfam" id="PF00874">
    <property type="entry name" value="PRD"/>
    <property type="match status" value="1"/>
</dbReference>
<comment type="caution">
    <text evidence="6">The sequence shown here is derived from an EMBL/GenBank/DDBJ whole genome shotgun (WGS) entry which is preliminary data.</text>
</comment>
<dbReference type="InterPro" id="IPR050661">
    <property type="entry name" value="BglG_antiterminators"/>
</dbReference>
<keyword evidence="6" id="KW-0282">Flagellum</keyword>